<evidence type="ECO:0000256" key="1">
    <source>
        <dbReference type="SAM" id="MobiDB-lite"/>
    </source>
</evidence>
<evidence type="ECO:0000256" key="2">
    <source>
        <dbReference type="SAM" id="SignalP"/>
    </source>
</evidence>
<feature type="chain" id="PRO_5012801917" evidence="2">
    <location>
        <begin position="18"/>
        <end position="139"/>
    </location>
</feature>
<dbReference type="InParanoid" id="A0A1Y1Y4F2"/>
<feature type="signal peptide" evidence="2">
    <location>
        <begin position="1"/>
        <end position="17"/>
    </location>
</feature>
<evidence type="ECO:0000313" key="4">
    <source>
        <dbReference type="Proteomes" id="UP000193498"/>
    </source>
</evidence>
<feature type="region of interest" description="Disordered" evidence="1">
    <location>
        <begin position="72"/>
        <end position="118"/>
    </location>
</feature>
<reference evidence="3 4" key="1">
    <citation type="submission" date="2016-07" db="EMBL/GenBank/DDBJ databases">
        <title>Pervasive Adenine N6-methylation of Active Genes in Fungi.</title>
        <authorList>
            <consortium name="DOE Joint Genome Institute"/>
            <person name="Mondo S.J."/>
            <person name="Dannebaum R.O."/>
            <person name="Kuo R.C."/>
            <person name="Labutti K."/>
            <person name="Haridas S."/>
            <person name="Kuo A."/>
            <person name="Salamov A."/>
            <person name="Ahrendt S.R."/>
            <person name="Lipzen A."/>
            <person name="Sullivan W."/>
            <person name="Andreopoulos W.B."/>
            <person name="Clum A."/>
            <person name="Lindquist E."/>
            <person name="Daum C."/>
            <person name="Ramamoorthy G.K."/>
            <person name="Gryganskyi A."/>
            <person name="Culley D."/>
            <person name="Magnuson J.K."/>
            <person name="James T.Y."/>
            <person name="O'Malley M.A."/>
            <person name="Stajich J.E."/>
            <person name="Spatafora J.W."/>
            <person name="Visel A."/>
            <person name="Grigoriev I.V."/>
        </authorList>
    </citation>
    <scope>NUCLEOTIDE SEQUENCE [LARGE SCALE GENOMIC DNA]</scope>
    <source>
        <strain evidence="3 4">CBS 931.73</strain>
    </source>
</reference>
<feature type="compositionally biased region" description="Low complexity" evidence="1">
    <location>
        <begin position="88"/>
        <end position="116"/>
    </location>
</feature>
<name>A0A1Y1Y4F2_9FUNG</name>
<keyword evidence="4" id="KW-1185">Reference proteome</keyword>
<dbReference type="AlphaFoldDB" id="A0A1Y1Y4F2"/>
<gene>
    <name evidence="3" type="ORF">K493DRAFT_353959</name>
</gene>
<evidence type="ECO:0000313" key="3">
    <source>
        <dbReference type="EMBL" id="ORX92863.1"/>
    </source>
</evidence>
<sequence length="139" mass="14823">MMKFVCILLISIMLVEAQQTPTVKPTTKPTVAIPQHRVTAVRQVRPQPTVFVTVVRSKAVLLPGAAPTARRRFAIKHAGEPKPKPTKKASTSTSTSTSTTSSTSATSSPKSTPKASHGVVTASNPLTLYIVVLLGYLFQ</sequence>
<comment type="caution">
    <text evidence="3">The sequence shown here is derived from an EMBL/GenBank/DDBJ whole genome shotgun (WGS) entry which is preliminary data.</text>
</comment>
<dbReference type="EMBL" id="MCFE01000255">
    <property type="protein sequence ID" value="ORX92863.1"/>
    <property type="molecule type" value="Genomic_DNA"/>
</dbReference>
<accession>A0A1Y1Y4F2</accession>
<keyword evidence="2" id="KW-0732">Signal</keyword>
<protein>
    <submittedName>
        <fullName evidence="3">Uncharacterized protein</fullName>
    </submittedName>
</protein>
<proteinExistence type="predicted"/>
<organism evidence="3 4">
    <name type="scientific">Basidiobolus meristosporus CBS 931.73</name>
    <dbReference type="NCBI Taxonomy" id="1314790"/>
    <lineage>
        <taxon>Eukaryota</taxon>
        <taxon>Fungi</taxon>
        <taxon>Fungi incertae sedis</taxon>
        <taxon>Zoopagomycota</taxon>
        <taxon>Entomophthoromycotina</taxon>
        <taxon>Basidiobolomycetes</taxon>
        <taxon>Basidiobolales</taxon>
        <taxon>Basidiobolaceae</taxon>
        <taxon>Basidiobolus</taxon>
    </lineage>
</organism>
<dbReference type="Proteomes" id="UP000193498">
    <property type="component" value="Unassembled WGS sequence"/>
</dbReference>